<feature type="transmembrane region" description="Helical" evidence="2">
    <location>
        <begin position="53"/>
        <end position="76"/>
    </location>
</feature>
<keyword evidence="4" id="KW-1185">Reference proteome</keyword>
<gene>
    <name evidence="3" type="ORF">MCOS_LOCUS3229</name>
</gene>
<dbReference type="EMBL" id="UXSR01000680">
    <property type="protein sequence ID" value="VDD77226.1"/>
    <property type="molecule type" value="Genomic_DNA"/>
</dbReference>
<evidence type="ECO:0000313" key="4">
    <source>
        <dbReference type="Proteomes" id="UP000267029"/>
    </source>
</evidence>
<name>A0A3P6HPI2_MESCO</name>
<dbReference type="AlphaFoldDB" id="A0A3P6HPI2"/>
<evidence type="ECO:0000256" key="2">
    <source>
        <dbReference type="SAM" id="Phobius"/>
    </source>
</evidence>
<sequence length="194" mass="20959">MLANLRQMRSYMARLISGTYSASLKSNTATPPQPLLPLTIPKQRIRDNHGGRFTGAGTGLLVIALMILASSTLLPLPDVDGSSSDKDASRVTQSVLSGRSRLLLNSKTEGDVVVDSKDDNQQLTLSAANGVDGSDDDIPVITSKVRILNKGPEQKIIQSLELDDQLDPFLAPPNIGVGRERKDERHVPYSTEDL</sequence>
<organism evidence="3 4">
    <name type="scientific">Mesocestoides corti</name>
    <name type="common">Flatworm</name>
    <dbReference type="NCBI Taxonomy" id="53468"/>
    <lineage>
        <taxon>Eukaryota</taxon>
        <taxon>Metazoa</taxon>
        <taxon>Spiralia</taxon>
        <taxon>Lophotrochozoa</taxon>
        <taxon>Platyhelminthes</taxon>
        <taxon>Cestoda</taxon>
        <taxon>Eucestoda</taxon>
        <taxon>Cyclophyllidea</taxon>
        <taxon>Mesocestoididae</taxon>
        <taxon>Mesocestoides</taxon>
    </lineage>
</organism>
<keyword evidence="2" id="KW-1133">Transmembrane helix</keyword>
<keyword evidence="2" id="KW-0812">Transmembrane</keyword>
<dbReference type="Proteomes" id="UP000267029">
    <property type="component" value="Unassembled WGS sequence"/>
</dbReference>
<proteinExistence type="predicted"/>
<accession>A0A3P6HPI2</accession>
<protein>
    <submittedName>
        <fullName evidence="3">Uncharacterized protein</fullName>
    </submittedName>
</protein>
<evidence type="ECO:0000313" key="3">
    <source>
        <dbReference type="EMBL" id="VDD77226.1"/>
    </source>
</evidence>
<feature type="region of interest" description="Disordered" evidence="1">
    <location>
        <begin position="173"/>
        <end position="194"/>
    </location>
</feature>
<dbReference type="STRING" id="53468.A0A3P6HPI2"/>
<keyword evidence="2" id="KW-0472">Membrane</keyword>
<dbReference type="OrthoDB" id="6279126at2759"/>
<evidence type="ECO:0000256" key="1">
    <source>
        <dbReference type="SAM" id="MobiDB-lite"/>
    </source>
</evidence>
<reference evidence="3 4" key="1">
    <citation type="submission" date="2018-10" db="EMBL/GenBank/DDBJ databases">
        <authorList>
            <consortium name="Pathogen Informatics"/>
        </authorList>
    </citation>
    <scope>NUCLEOTIDE SEQUENCE [LARGE SCALE GENOMIC DNA]</scope>
</reference>
<feature type="compositionally biased region" description="Basic and acidic residues" evidence="1">
    <location>
        <begin position="178"/>
        <end position="187"/>
    </location>
</feature>